<evidence type="ECO:0000256" key="1">
    <source>
        <dbReference type="ARBA" id="ARBA00010824"/>
    </source>
</evidence>
<reference evidence="3 4" key="1">
    <citation type="journal article" date="2019" name="Nat. Microbiol.">
        <title>Expanding anaerobic alkane metabolism in the domain of Archaea.</title>
        <authorList>
            <person name="Wang Y."/>
            <person name="Wegener G."/>
            <person name="Hou J."/>
            <person name="Wang F."/>
            <person name="Xiao X."/>
        </authorList>
    </citation>
    <scope>NUCLEOTIDE SEQUENCE [LARGE SCALE GENOMIC DNA]</scope>
    <source>
        <strain evidence="3">WYZ-LMO10</strain>
    </source>
</reference>
<dbReference type="HAMAP" id="MF_00498">
    <property type="entry name" value="UPF0179"/>
    <property type="match status" value="1"/>
</dbReference>
<dbReference type="Proteomes" id="UP000315399">
    <property type="component" value="Unassembled WGS sequence"/>
</dbReference>
<evidence type="ECO:0000313" key="3">
    <source>
        <dbReference type="EMBL" id="TDA37334.1"/>
    </source>
</evidence>
<protein>
    <recommendedName>
        <fullName evidence="2">UPF0179 protein DSO08_05910</fullName>
    </recommendedName>
</protein>
<proteinExistence type="inferred from homology"/>
<organism evidence="3 4">
    <name type="scientific">Thermoproteota archaeon</name>
    <dbReference type="NCBI Taxonomy" id="2056631"/>
    <lineage>
        <taxon>Archaea</taxon>
        <taxon>Thermoproteota</taxon>
    </lineage>
</organism>
<accession>A0A523B8Y6</accession>
<sequence length="148" mass="16540">MKEIVTMVGEGQASKGFRFVASTPPEVCKRCRLFSACMGRLVPGRVYEVIEVRDKWHYCELYEGKVVVAKVAEAPMEVLVKAQFAVEGAIISFVYEDCREKGCTLKGYCMPEGIKKGTKVKITKIMEDVSELALCGKNLRKVHVITVE</sequence>
<comment type="caution">
    <text evidence="3">The sequence shown here is derived from an EMBL/GenBank/DDBJ whole genome shotgun (WGS) entry which is preliminary data.</text>
</comment>
<gene>
    <name evidence="3" type="ORF">DSO08_05910</name>
</gene>
<dbReference type="InterPro" id="IPR005369">
    <property type="entry name" value="UPF0179"/>
</dbReference>
<dbReference type="PANTHER" id="PTHR40699:SF1">
    <property type="entry name" value="UPF0179 PROTEIN MJ1627"/>
    <property type="match status" value="1"/>
</dbReference>
<dbReference type="EMBL" id="QNVH01000077">
    <property type="protein sequence ID" value="TDA37334.1"/>
    <property type="molecule type" value="Genomic_DNA"/>
</dbReference>
<comment type="similarity">
    <text evidence="1 2">Belongs to the UPF0179 family.</text>
</comment>
<name>A0A523B8Y6_9CREN</name>
<dbReference type="PANTHER" id="PTHR40699">
    <property type="entry name" value="UPF0179 PROTEIN MJ1627"/>
    <property type="match status" value="1"/>
</dbReference>
<dbReference type="AlphaFoldDB" id="A0A523B8Y6"/>
<dbReference type="Pfam" id="PF03684">
    <property type="entry name" value="UPF0179"/>
    <property type="match status" value="1"/>
</dbReference>
<evidence type="ECO:0000256" key="2">
    <source>
        <dbReference type="HAMAP-Rule" id="MF_00498"/>
    </source>
</evidence>
<evidence type="ECO:0000313" key="4">
    <source>
        <dbReference type="Proteomes" id="UP000315399"/>
    </source>
</evidence>